<gene>
    <name evidence="2" type="ORF">BEMITA_LOCUS12329</name>
</gene>
<protein>
    <submittedName>
        <fullName evidence="2">Uncharacterized protein</fullName>
    </submittedName>
</protein>
<evidence type="ECO:0000256" key="1">
    <source>
        <dbReference type="SAM" id="MobiDB-lite"/>
    </source>
</evidence>
<dbReference type="EMBL" id="OU963869">
    <property type="protein sequence ID" value="CAH0393981.1"/>
    <property type="molecule type" value="Genomic_DNA"/>
</dbReference>
<feature type="region of interest" description="Disordered" evidence="1">
    <location>
        <begin position="1"/>
        <end position="20"/>
    </location>
</feature>
<feature type="compositionally biased region" description="Polar residues" evidence="1">
    <location>
        <begin position="10"/>
        <end position="19"/>
    </location>
</feature>
<dbReference type="AlphaFoldDB" id="A0A9P0F9M1"/>
<evidence type="ECO:0000313" key="3">
    <source>
        <dbReference type="Proteomes" id="UP001152759"/>
    </source>
</evidence>
<accession>A0A9P0F9M1</accession>
<dbReference type="Proteomes" id="UP001152759">
    <property type="component" value="Chromosome 8"/>
</dbReference>
<feature type="region of interest" description="Disordered" evidence="1">
    <location>
        <begin position="46"/>
        <end position="87"/>
    </location>
</feature>
<reference evidence="2" key="1">
    <citation type="submission" date="2021-12" db="EMBL/GenBank/DDBJ databases">
        <authorList>
            <person name="King R."/>
        </authorList>
    </citation>
    <scope>NUCLEOTIDE SEQUENCE</scope>
</reference>
<sequence length="239" mass="25825">MWVGGCNGPRKTSPSSPDSNYLRVHNAYTNRRLSDNTLMAPKIKIAPSCASSPGGPGSPGGPLPIRRHSSFGPQERRGSTVNLSPPSERQCCQLAKSSLTQGFYDPEDWALGRVSRPLWFTEPNITLGGSMPNTSSSVPHLLSSSMHSILRSRRPSTCLSGSGSQTGGASGLWNQFGSGMVRQIVNTQHSTVNGRAFPGTNIKLFDWTELMIEARVLIPLQNFVSTNDKNDKQADQAID</sequence>
<organism evidence="2 3">
    <name type="scientific">Bemisia tabaci</name>
    <name type="common">Sweetpotato whitefly</name>
    <name type="synonym">Aleurodes tabaci</name>
    <dbReference type="NCBI Taxonomy" id="7038"/>
    <lineage>
        <taxon>Eukaryota</taxon>
        <taxon>Metazoa</taxon>
        <taxon>Ecdysozoa</taxon>
        <taxon>Arthropoda</taxon>
        <taxon>Hexapoda</taxon>
        <taxon>Insecta</taxon>
        <taxon>Pterygota</taxon>
        <taxon>Neoptera</taxon>
        <taxon>Paraneoptera</taxon>
        <taxon>Hemiptera</taxon>
        <taxon>Sternorrhyncha</taxon>
        <taxon>Aleyrodoidea</taxon>
        <taxon>Aleyrodidae</taxon>
        <taxon>Aleyrodinae</taxon>
        <taxon>Bemisia</taxon>
    </lineage>
</organism>
<name>A0A9P0F9M1_BEMTA</name>
<keyword evidence="3" id="KW-1185">Reference proteome</keyword>
<proteinExistence type="predicted"/>
<evidence type="ECO:0000313" key="2">
    <source>
        <dbReference type="EMBL" id="CAH0393981.1"/>
    </source>
</evidence>